<proteinExistence type="predicted"/>
<evidence type="ECO:0000313" key="3">
    <source>
        <dbReference type="EMBL" id="SEC24290.1"/>
    </source>
</evidence>
<keyword evidence="2" id="KW-0812">Transmembrane</keyword>
<protein>
    <recommendedName>
        <fullName evidence="5">DUF308 domain-containing protein</fullName>
    </recommendedName>
</protein>
<evidence type="ECO:0008006" key="5">
    <source>
        <dbReference type="Google" id="ProtNLM"/>
    </source>
</evidence>
<evidence type="ECO:0000256" key="2">
    <source>
        <dbReference type="SAM" id="Phobius"/>
    </source>
</evidence>
<dbReference type="STRING" id="156980.SAMN04489745_2412"/>
<keyword evidence="2" id="KW-0472">Membrane</keyword>
<evidence type="ECO:0000256" key="1">
    <source>
        <dbReference type="SAM" id="MobiDB-lite"/>
    </source>
</evidence>
<feature type="transmembrane region" description="Helical" evidence="2">
    <location>
        <begin position="142"/>
        <end position="160"/>
    </location>
</feature>
<keyword evidence="4" id="KW-1185">Reference proteome</keyword>
<dbReference type="AlphaFoldDB" id="A0A1H4QXA7"/>
<organism evidence="3 4">
    <name type="scientific">Arthrobacter woluwensis</name>
    <dbReference type="NCBI Taxonomy" id="156980"/>
    <lineage>
        <taxon>Bacteria</taxon>
        <taxon>Bacillati</taxon>
        <taxon>Actinomycetota</taxon>
        <taxon>Actinomycetes</taxon>
        <taxon>Micrococcales</taxon>
        <taxon>Micrococcaceae</taxon>
        <taxon>Arthrobacter</taxon>
    </lineage>
</organism>
<feature type="transmembrane region" description="Helical" evidence="2">
    <location>
        <begin position="115"/>
        <end position="136"/>
    </location>
</feature>
<evidence type="ECO:0000313" key="4">
    <source>
        <dbReference type="Proteomes" id="UP000182652"/>
    </source>
</evidence>
<sequence length="176" mass="18513">MTPAEDNTPGSRSSEEPPPEEPRGSGDSGQDDDAVWEDLVARLKATDSGETPAAQTPGTGSGFSAFDPLGLSSPAAPPTTGGGPRDYVTDPDVEEELDSFVPEDPGPLSEADPRLALAWAGAAGGPLLIVLLLIFWRSAPQPVWWVLIAGFIAGIGYLLWQLPQRSDDDYDDGARL</sequence>
<keyword evidence="2" id="KW-1133">Transmembrane helix</keyword>
<reference evidence="3 4" key="1">
    <citation type="submission" date="2016-10" db="EMBL/GenBank/DDBJ databases">
        <authorList>
            <person name="de Groot N.N."/>
        </authorList>
    </citation>
    <scope>NUCLEOTIDE SEQUENCE [LARGE SCALE GENOMIC DNA]</scope>
    <source>
        <strain evidence="3 4">DSM 10495</strain>
    </source>
</reference>
<dbReference type="RefSeq" id="WP_066215527.1">
    <property type="nucleotide sequence ID" value="NZ_FNSN01000003.1"/>
</dbReference>
<accession>A0A1H4QXA7</accession>
<dbReference type="Proteomes" id="UP000182652">
    <property type="component" value="Unassembled WGS sequence"/>
</dbReference>
<name>A0A1H4QXA7_9MICC</name>
<feature type="region of interest" description="Disordered" evidence="1">
    <location>
        <begin position="1"/>
        <end position="90"/>
    </location>
</feature>
<dbReference type="EMBL" id="FNSN01000003">
    <property type="protein sequence ID" value="SEC24290.1"/>
    <property type="molecule type" value="Genomic_DNA"/>
</dbReference>
<gene>
    <name evidence="3" type="ORF">SAMN04489745_2412</name>
</gene>